<organism evidence="2 3">
    <name type="scientific">Tritrichomonas musculus</name>
    <dbReference type="NCBI Taxonomy" id="1915356"/>
    <lineage>
        <taxon>Eukaryota</taxon>
        <taxon>Metamonada</taxon>
        <taxon>Parabasalia</taxon>
        <taxon>Tritrichomonadida</taxon>
        <taxon>Tritrichomonadidae</taxon>
        <taxon>Tritrichomonas</taxon>
    </lineage>
</organism>
<dbReference type="EMBL" id="JAPFFF010000012">
    <property type="protein sequence ID" value="KAK8876212.1"/>
    <property type="molecule type" value="Genomic_DNA"/>
</dbReference>
<dbReference type="Pfam" id="PF00069">
    <property type="entry name" value="Pkinase"/>
    <property type="match status" value="1"/>
</dbReference>
<dbReference type="InterPro" id="IPR051681">
    <property type="entry name" value="Ser/Thr_Kinases-Pseudokinases"/>
</dbReference>
<comment type="caution">
    <text evidence="2">The sequence shown here is derived from an EMBL/GenBank/DDBJ whole genome shotgun (WGS) entry which is preliminary data.</text>
</comment>
<name>A0ABR2JF41_9EUKA</name>
<proteinExistence type="predicted"/>
<dbReference type="PANTHER" id="PTHR44329">
    <property type="entry name" value="SERINE/THREONINE-PROTEIN KINASE TNNI3K-RELATED"/>
    <property type="match status" value="1"/>
</dbReference>
<feature type="domain" description="Protein kinase" evidence="1">
    <location>
        <begin position="187"/>
        <end position="455"/>
    </location>
</feature>
<protein>
    <recommendedName>
        <fullName evidence="1">Protein kinase domain-containing protein</fullName>
    </recommendedName>
</protein>
<dbReference type="SMART" id="SM00220">
    <property type="entry name" value="S_TKc"/>
    <property type="match status" value="1"/>
</dbReference>
<gene>
    <name evidence="2" type="ORF">M9Y10_006402</name>
</gene>
<evidence type="ECO:0000259" key="1">
    <source>
        <dbReference type="PROSITE" id="PS50011"/>
    </source>
</evidence>
<sequence>MDSLFTETVNLYDELINKSGSICCIFPEKCKNLCSTLDNNLNELMNLHQNTSLDPQLLQNLQENLKKLSEFLDNLSDKEIFMVYFIKNIKSSIQQIVININQIMSETAELLKQLGIENPSRLPSDELYQDYSQIDDILMEYLLDIRKRRQEVDAYMKQSPQVPTDADEFNVDELNKKSEYKKDIRRLTQNDKIGSNLVFDYYKGKYENDNVTIMRLKNKDKFKRIFSVLTQISHSYVESLYGCCIDDDKNISILTNRDGDNLNSILYQSTSDSALKLESGDRTILSFKIAQAMSYLHSRNVIHRNLNTYNIHVIKNRTETKPMIVGFRNSRIMPESFSLGMTAAQFNFFENLPPKFIAPEYEETGDYDEKIDVFTFGGVLYELLLGHPPFKTLNDDEVKNKLKAGELPPLPEIPKEDDEKLNITDLIKECWKINPKERISFDMIIDTMIRDQIIFPSDIEKKNDISNFYESNTIKRSDVKDCIDLIEAIKTDIGNTYQYRYEFIRCRRFLNNYQFYLRNECSKTEGDVKKDIKNLLTRLKEFSSCVSNASYENWIEKIAKDDKKPVYEITNLIESCMEGIHQLIVKLGYKGHAQYFDKNKEISKEALNEVLIFDYRELEHAINFDIDLPHEIRQKKRAEIQKFKKERNIRFNEKKTLCNRLNDLLTPFKSYELKKSDFFTTEVNILDSDEVQNKLEWEILHGKHKEKNIGIIEKVFHEKYFSGLGEQSLTNLRNEIGYLTRFSHKYIVDFIGFYHDKENNDVSLIIRNSQGITLADKMNQLDGNNKTKIAFKIAEVMSYLNNKSIFNFDIKPSNIILDGTTPKIANFCTFSNGPLDDLSSYNNADVLAFALILLEMLLMKDFDRDAIRRQIDAGKELQFPGNVSVSLQSLIKTAANPDPAKRPSFNEIINNMINETIMFPGSERDYIEDFYSKKNKK</sequence>
<feature type="domain" description="Protein kinase" evidence="1">
    <location>
        <begin position="685"/>
        <end position="917"/>
    </location>
</feature>
<dbReference type="Proteomes" id="UP001470230">
    <property type="component" value="Unassembled WGS sequence"/>
</dbReference>
<reference evidence="2 3" key="1">
    <citation type="submission" date="2024-04" db="EMBL/GenBank/DDBJ databases">
        <title>Tritrichomonas musculus Genome.</title>
        <authorList>
            <person name="Alves-Ferreira E."/>
            <person name="Grigg M."/>
            <person name="Lorenzi H."/>
            <person name="Galac M."/>
        </authorList>
    </citation>
    <scope>NUCLEOTIDE SEQUENCE [LARGE SCALE GENOMIC DNA]</scope>
    <source>
        <strain evidence="2 3">EAF2021</strain>
    </source>
</reference>
<dbReference type="Gene3D" id="1.10.510.10">
    <property type="entry name" value="Transferase(Phosphotransferase) domain 1"/>
    <property type="match status" value="3"/>
</dbReference>
<dbReference type="Pfam" id="PF07714">
    <property type="entry name" value="PK_Tyr_Ser-Thr"/>
    <property type="match status" value="2"/>
</dbReference>
<dbReference type="SUPFAM" id="SSF56112">
    <property type="entry name" value="Protein kinase-like (PK-like)"/>
    <property type="match status" value="2"/>
</dbReference>
<dbReference type="InterPro" id="IPR000719">
    <property type="entry name" value="Prot_kinase_dom"/>
</dbReference>
<dbReference type="PANTHER" id="PTHR44329:SF246">
    <property type="entry name" value="SERINE_THREONINE-PROTEIN KINASE TNNI3K"/>
    <property type="match status" value="1"/>
</dbReference>
<dbReference type="InterPro" id="IPR011009">
    <property type="entry name" value="Kinase-like_dom_sf"/>
</dbReference>
<evidence type="ECO:0000313" key="3">
    <source>
        <dbReference type="Proteomes" id="UP001470230"/>
    </source>
</evidence>
<dbReference type="PROSITE" id="PS50011">
    <property type="entry name" value="PROTEIN_KINASE_DOM"/>
    <property type="match status" value="2"/>
</dbReference>
<dbReference type="InterPro" id="IPR001245">
    <property type="entry name" value="Ser-Thr/Tyr_kinase_cat_dom"/>
</dbReference>
<accession>A0ABR2JF41</accession>
<keyword evidence="3" id="KW-1185">Reference proteome</keyword>
<evidence type="ECO:0000313" key="2">
    <source>
        <dbReference type="EMBL" id="KAK8876212.1"/>
    </source>
</evidence>